<reference evidence="4" key="2">
    <citation type="submission" date="2022-06" db="UniProtKB">
        <authorList>
            <consortium name="EnsemblMetazoa"/>
        </authorList>
    </citation>
    <scope>IDENTIFICATION</scope>
</reference>
<dbReference type="GO" id="GO:0008270">
    <property type="term" value="F:zinc ion binding"/>
    <property type="evidence" value="ECO:0007669"/>
    <property type="project" value="UniProtKB-KW"/>
</dbReference>
<protein>
    <recommendedName>
        <fullName evidence="6">CCHC-type domain-containing protein</fullName>
    </recommendedName>
</protein>
<keyword evidence="5" id="KW-1185">Reference proteome</keyword>
<dbReference type="PANTHER" id="PTHR31437:SF1">
    <property type="entry name" value="PROTEIN SREK1IP1"/>
    <property type="match status" value="1"/>
</dbReference>
<evidence type="ECO:0000256" key="3">
    <source>
        <dbReference type="ARBA" id="ARBA00022833"/>
    </source>
</evidence>
<keyword evidence="1" id="KW-0479">Metal-binding</keyword>
<sequence length="152" mass="17609">MFSKLSQLETDLSYERRPIAKYRLIRWKAIRKMKPAVYVAHKVDSTLLLNNLIRLYIHMSSWEYKELLSRPEQSRSSATPMAGACRKCGYPGHLPFQCYNFLRPKGESCAEISSTSSESDYETPLTTKGTQVGIIILHPYSHYICKMWRVVI</sequence>
<proteinExistence type="predicted"/>
<evidence type="ECO:0008006" key="6">
    <source>
        <dbReference type="Google" id="ProtNLM"/>
    </source>
</evidence>
<evidence type="ECO:0000313" key="5">
    <source>
        <dbReference type="Proteomes" id="UP000024404"/>
    </source>
</evidence>
<evidence type="ECO:0000256" key="2">
    <source>
        <dbReference type="ARBA" id="ARBA00022771"/>
    </source>
</evidence>
<dbReference type="PANTHER" id="PTHR31437">
    <property type="entry name" value="SREK1IP1 FAMILY MEMBER"/>
    <property type="match status" value="1"/>
</dbReference>
<accession>A0A8R1TMM9</accession>
<dbReference type="EMBL" id="CMVM020000396">
    <property type="status" value="NOT_ANNOTATED_CDS"/>
    <property type="molecule type" value="Genomic_DNA"/>
</dbReference>
<dbReference type="EnsemblMetazoa" id="OVOC12104.1">
    <property type="protein sequence ID" value="OVOC12104.1"/>
    <property type="gene ID" value="WBGene00248913"/>
</dbReference>
<dbReference type="AlphaFoldDB" id="A0A8R1TMM9"/>
<keyword evidence="2" id="KW-0863">Zinc-finger</keyword>
<keyword evidence="3" id="KW-0862">Zinc</keyword>
<name>A0A8R1TMM9_ONCVO</name>
<dbReference type="Proteomes" id="UP000024404">
    <property type="component" value="Unassembled WGS sequence"/>
</dbReference>
<evidence type="ECO:0000256" key="1">
    <source>
        <dbReference type="ARBA" id="ARBA00022723"/>
    </source>
</evidence>
<organism evidence="4 5">
    <name type="scientific">Onchocerca volvulus</name>
    <dbReference type="NCBI Taxonomy" id="6282"/>
    <lineage>
        <taxon>Eukaryota</taxon>
        <taxon>Metazoa</taxon>
        <taxon>Ecdysozoa</taxon>
        <taxon>Nematoda</taxon>
        <taxon>Chromadorea</taxon>
        <taxon>Rhabditida</taxon>
        <taxon>Spirurina</taxon>
        <taxon>Spiruromorpha</taxon>
        <taxon>Filarioidea</taxon>
        <taxon>Onchocercidae</taxon>
        <taxon>Onchocerca</taxon>
    </lineage>
</organism>
<reference evidence="5" key="1">
    <citation type="submission" date="2013-10" db="EMBL/GenBank/DDBJ databases">
        <title>Genome sequencing of Onchocerca volvulus.</title>
        <authorList>
            <person name="Cotton J."/>
            <person name="Tsai J."/>
            <person name="Stanley E."/>
            <person name="Tracey A."/>
            <person name="Holroyd N."/>
            <person name="Lustigman S."/>
            <person name="Berriman M."/>
        </authorList>
    </citation>
    <scope>NUCLEOTIDE SEQUENCE</scope>
</reference>
<evidence type="ECO:0000313" key="4">
    <source>
        <dbReference type="EnsemblMetazoa" id="OVOC12104.1"/>
    </source>
</evidence>